<evidence type="ECO:0000313" key="2">
    <source>
        <dbReference type="EMBL" id="NEK59574.1"/>
    </source>
</evidence>
<name>A0A7K3W5R2_9ACTN</name>
<keyword evidence="1" id="KW-0472">Membrane</keyword>
<dbReference type="Proteomes" id="UP000470246">
    <property type="component" value="Unassembled WGS sequence"/>
</dbReference>
<comment type="caution">
    <text evidence="2">The sequence shown here is derived from an EMBL/GenBank/DDBJ whole genome shotgun (WGS) entry which is preliminary data.</text>
</comment>
<feature type="transmembrane region" description="Helical" evidence="1">
    <location>
        <begin position="106"/>
        <end position="128"/>
    </location>
</feature>
<keyword evidence="1" id="KW-0812">Transmembrane</keyword>
<evidence type="ECO:0000313" key="3">
    <source>
        <dbReference type="Proteomes" id="UP000470246"/>
    </source>
</evidence>
<organism evidence="2 3">
    <name type="scientific">Geodermatophilus sabuli</name>
    <dbReference type="NCBI Taxonomy" id="1564158"/>
    <lineage>
        <taxon>Bacteria</taxon>
        <taxon>Bacillati</taxon>
        <taxon>Actinomycetota</taxon>
        <taxon>Actinomycetes</taxon>
        <taxon>Geodermatophilales</taxon>
        <taxon>Geodermatophilaceae</taxon>
        <taxon>Geodermatophilus</taxon>
    </lineage>
</organism>
<keyword evidence="1" id="KW-1133">Transmembrane helix</keyword>
<protein>
    <submittedName>
        <fullName evidence="2">Uncharacterized protein</fullName>
    </submittedName>
</protein>
<reference evidence="2 3" key="1">
    <citation type="submission" date="2020-02" db="EMBL/GenBank/DDBJ databases">
        <title>Geodermatophilus sabuli CPCC 205279 I12A-02694.</title>
        <authorList>
            <person name="Jiang Z."/>
        </authorList>
    </citation>
    <scope>NUCLEOTIDE SEQUENCE [LARGE SCALE GENOMIC DNA]</scope>
    <source>
        <strain evidence="2 3">I12A-02694</strain>
    </source>
</reference>
<accession>A0A7K3W5R2</accession>
<keyword evidence="3" id="KW-1185">Reference proteome</keyword>
<gene>
    <name evidence="2" type="ORF">GCU56_17085</name>
</gene>
<sequence length="134" mass="13897">MVPRHVAAVLTGLLVASGIGLLAGAFGDDRFWLRTLVFAACTVGPAYGLGWLLFVSGTVDPGPVTHPEESVEHDWWHRSAAGAFLDLLSVAGLGAAALAVTGLEVAATTVLMALLVLGFADVAVRFTVLSRRDA</sequence>
<dbReference type="EMBL" id="JAAGWF010000019">
    <property type="protein sequence ID" value="NEK59574.1"/>
    <property type="molecule type" value="Genomic_DNA"/>
</dbReference>
<dbReference type="AlphaFoldDB" id="A0A7K3W5R2"/>
<proteinExistence type="predicted"/>
<evidence type="ECO:0000256" key="1">
    <source>
        <dbReference type="SAM" id="Phobius"/>
    </source>
</evidence>
<feature type="transmembrane region" description="Helical" evidence="1">
    <location>
        <begin position="37"/>
        <end position="59"/>
    </location>
</feature>
<dbReference type="RefSeq" id="WP_163482946.1">
    <property type="nucleotide sequence ID" value="NZ_JAAGWF010000019.1"/>
</dbReference>